<accession>A0ABU2JHA6</accession>
<dbReference type="Gene3D" id="1.10.30.50">
    <property type="match status" value="1"/>
</dbReference>
<dbReference type="RefSeq" id="WP_311425514.1">
    <property type="nucleotide sequence ID" value="NZ_JAVREH010000096.1"/>
</dbReference>
<evidence type="ECO:0000256" key="1">
    <source>
        <dbReference type="ARBA" id="ARBA00023450"/>
    </source>
</evidence>
<feature type="compositionally biased region" description="Low complexity" evidence="2">
    <location>
        <begin position="206"/>
        <end position="217"/>
    </location>
</feature>
<feature type="compositionally biased region" description="Basic and acidic residues" evidence="2">
    <location>
        <begin position="218"/>
        <end position="228"/>
    </location>
</feature>
<dbReference type="Proteomes" id="UP001183176">
    <property type="component" value="Unassembled WGS sequence"/>
</dbReference>
<evidence type="ECO:0000313" key="5">
    <source>
        <dbReference type="Proteomes" id="UP001183176"/>
    </source>
</evidence>
<name>A0ABU2JHA6_9ACTN</name>
<proteinExistence type="inferred from homology"/>
<dbReference type="Pfam" id="PF01844">
    <property type="entry name" value="HNH"/>
    <property type="match status" value="1"/>
</dbReference>
<comment type="similarity">
    <text evidence="1">Belongs to the Rv1128c/1148c/1588c/1702c/1945/3466 family.</text>
</comment>
<dbReference type="Pfam" id="PF02720">
    <property type="entry name" value="DUF222"/>
    <property type="match status" value="1"/>
</dbReference>
<dbReference type="CDD" id="cd00085">
    <property type="entry name" value="HNHc"/>
    <property type="match status" value="1"/>
</dbReference>
<dbReference type="InterPro" id="IPR002711">
    <property type="entry name" value="HNH"/>
</dbReference>
<dbReference type="EMBL" id="JAVREH010000096">
    <property type="protein sequence ID" value="MDT0264376.1"/>
    <property type="molecule type" value="Genomic_DNA"/>
</dbReference>
<evidence type="ECO:0000313" key="4">
    <source>
        <dbReference type="EMBL" id="MDT0264376.1"/>
    </source>
</evidence>
<feature type="domain" description="HNH nuclease" evidence="3">
    <location>
        <begin position="325"/>
        <end position="377"/>
    </location>
</feature>
<protein>
    <submittedName>
        <fullName evidence="4">DUF222 domain-containing protein</fullName>
    </submittedName>
</protein>
<sequence>MAPLSDDELLEVVRVAERARRQLEAFDAVLIAELEARNVAGRLVMRGSKQVLSGVLNLSPAESSIRVRHAHELGHRLSLSGEVLPPVLPLTAVARAEGSITARQVDVIIRAMTTLRAAPLPVDEQAQAEAFLVEQALCFDAGTLTGIARQLVDTLDPDGRLADTESQRRRRFLSCLPRGDGIYRLTADLDTETAALAMTVLHSLAAPQPAEPEQPGAHTERDERSGGQRMHDAFRSVLKLALRAGELPVSGGVPATVLITMTADQFETRTGLAATSYGQKLSVDHALRLADEASIAWIAWIAWIVHNSTGGILNYGTTRRTASAGQTLALIARDQGCSFPGCTDPPEWTEKHHITPWSQGGPTNLNNLCLLCDHHHDRINTGGWTIHMKDGQPWFTPPPWIDPHQQPHATPDPKPRPPRLSVRRLQQATVVSPGPSRWPYRPGAGANRRPG</sequence>
<dbReference type="InterPro" id="IPR003870">
    <property type="entry name" value="DUF222"/>
</dbReference>
<dbReference type="SMART" id="SM00507">
    <property type="entry name" value="HNHc"/>
    <property type="match status" value="1"/>
</dbReference>
<comment type="caution">
    <text evidence="4">The sequence shown here is derived from an EMBL/GenBank/DDBJ whole genome shotgun (WGS) entry which is preliminary data.</text>
</comment>
<reference evidence="5" key="1">
    <citation type="submission" date="2023-07" db="EMBL/GenBank/DDBJ databases">
        <title>30 novel species of actinomycetes from the DSMZ collection.</title>
        <authorList>
            <person name="Nouioui I."/>
        </authorList>
    </citation>
    <scope>NUCLEOTIDE SEQUENCE [LARGE SCALE GENOMIC DNA]</scope>
    <source>
        <strain evidence="5">DSM 44399</strain>
    </source>
</reference>
<evidence type="ECO:0000259" key="3">
    <source>
        <dbReference type="SMART" id="SM00507"/>
    </source>
</evidence>
<feature type="region of interest" description="Disordered" evidence="2">
    <location>
        <begin position="395"/>
        <end position="451"/>
    </location>
</feature>
<dbReference type="InterPro" id="IPR003615">
    <property type="entry name" value="HNH_nuc"/>
</dbReference>
<organism evidence="4 5">
    <name type="scientific">Jatrophihabitans lederbergiae</name>
    <dbReference type="NCBI Taxonomy" id="3075547"/>
    <lineage>
        <taxon>Bacteria</taxon>
        <taxon>Bacillati</taxon>
        <taxon>Actinomycetota</taxon>
        <taxon>Actinomycetes</taxon>
        <taxon>Jatrophihabitantales</taxon>
        <taxon>Jatrophihabitantaceae</taxon>
        <taxon>Jatrophihabitans</taxon>
    </lineage>
</organism>
<gene>
    <name evidence="4" type="ORF">RM423_23740</name>
</gene>
<feature type="region of interest" description="Disordered" evidence="2">
    <location>
        <begin position="206"/>
        <end position="228"/>
    </location>
</feature>
<evidence type="ECO:0000256" key="2">
    <source>
        <dbReference type="SAM" id="MobiDB-lite"/>
    </source>
</evidence>
<keyword evidence="5" id="KW-1185">Reference proteome</keyword>